<dbReference type="Gene3D" id="2.40.70.10">
    <property type="entry name" value="Acid Proteases"/>
    <property type="match status" value="1"/>
</dbReference>
<dbReference type="Gramene" id="VVA38636">
    <property type="protein sequence ID" value="VVA38636"/>
    <property type="gene ID" value="Prudul26B013646"/>
</dbReference>
<gene>
    <name evidence="1" type="ORF">ALMOND_2B013646</name>
</gene>
<dbReference type="Pfam" id="PF08284">
    <property type="entry name" value="RVP_2"/>
    <property type="match status" value="1"/>
</dbReference>
<reference evidence="2" key="1">
    <citation type="journal article" date="2020" name="Plant J.">
        <title>Transposons played a major role in the diversification between the closely related almond and peach genomes: results from the almond genome sequence.</title>
        <authorList>
            <person name="Alioto T."/>
            <person name="Alexiou K.G."/>
            <person name="Bardil A."/>
            <person name="Barteri F."/>
            <person name="Castanera R."/>
            <person name="Cruz F."/>
            <person name="Dhingra A."/>
            <person name="Duval H."/>
            <person name="Fernandez I Marti A."/>
            <person name="Frias L."/>
            <person name="Galan B."/>
            <person name="Garcia J.L."/>
            <person name="Howad W."/>
            <person name="Gomez-Garrido J."/>
            <person name="Gut M."/>
            <person name="Julca I."/>
            <person name="Morata J."/>
            <person name="Puigdomenech P."/>
            <person name="Ribeca P."/>
            <person name="Rubio Cabetas M.J."/>
            <person name="Vlasova A."/>
            <person name="Wirthensohn M."/>
            <person name="Garcia-Mas J."/>
            <person name="Gabaldon T."/>
            <person name="Casacuberta J.M."/>
            <person name="Arus P."/>
        </authorList>
    </citation>
    <scope>NUCLEOTIDE SEQUENCE [LARGE SCALE GENOMIC DNA]</scope>
    <source>
        <strain evidence="2">cv. Texas</strain>
    </source>
</reference>
<dbReference type="InterPro" id="IPR021109">
    <property type="entry name" value="Peptidase_aspartic_dom_sf"/>
</dbReference>
<sequence length="65" mass="7201">EIFYVGTVYRDSPVLVGDVCLEADLIPLEMVGLDVILGMDWLAKHHASVDCFRKEVVLRSPGSPE</sequence>
<dbReference type="Proteomes" id="UP000327085">
    <property type="component" value="Chromosome 6"/>
</dbReference>
<dbReference type="EMBL" id="CABIKO010000667">
    <property type="protein sequence ID" value="VVA38636.1"/>
    <property type="molecule type" value="Genomic_DNA"/>
</dbReference>
<feature type="non-terminal residue" evidence="1">
    <location>
        <position position="1"/>
    </location>
</feature>
<name>A0A5E4GFV2_PRUDU</name>
<feature type="non-terminal residue" evidence="1">
    <location>
        <position position="65"/>
    </location>
</feature>
<protein>
    <submittedName>
        <fullName evidence="1">PREDICTED: RVP_2 domain-containing</fullName>
    </submittedName>
</protein>
<organism evidence="1 2">
    <name type="scientific">Prunus dulcis</name>
    <name type="common">Almond</name>
    <name type="synonym">Amygdalus dulcis</name>
    <dbReference type="NCBI Taxonomy" id="3755"/>
    <lineage>
        <taxon>Eukaryota</taxon>
        <taxon>Viridiplantae</taxon>
        <taxon>Streptophyta</taxon>
        <taxon>Embryophyta</taxon>
        <taxon>Tracheophyta</taxon>
        <taxon>Spermatophyta</taxon>
        <taxon>Magnoliopsida</taxon>
        <taxon>eudicotyledons</taxon>
        <taxon>Gunneridae</taxon>
        <taxon>Pentapetalae</taxon>
        <taxon>rosids</taxon>
        <taxon>fabids</taxon>
        <taxon>Rosales</taxon>
        <taxon>Rosaceae</taxon>
        <taxon>Amygdaloideae</taxon>
        <taxon>Amygdaleae</taxon>
        <taxon>Prunus</taxon>
    </lineage>
</organism>
<dbReference type="InParanoid" id="A0A5E4GFV2"/>
<proteinExistence type="predicted"/>
<evidence type="ECO:0000313" key="1">
    <source>
        <dbReference type="EMBL" id="VVA38636.1"/>
    </source>
</evidence>
<accession>A0A5E4GFV2</accession>
<evidence type="ECO:0000313" key="2">
    <source>
        <dbReference type="Proteomes" id="UP000327085"/>
    </source>
</evidence>
<dbReference type="AlphaFoldDB" id="A0A5E4GFV2"/>